<sequence>MKIVLNQNGAEDGDDDRRERTTTRPVEDRRRIRGSRTAILEKKTELESFLFLFQFSSITLNWIFGLLDLLDPIPPIRILIFHIPLQDRR</sequence>
<feature type="region of interest" description="Disordered" evidence="1">
    <location>
        <begin position="1"/>
        <end position="29"/>
    </location>
</feature>
<reference evidence="3" key="1">
    <citation type="journal article" date="2016" name="Nature">
        <title>The genome of the seagrass Zostera marina reveals angiosperm adaptation to the sea.</title>
        <authorList>
            <person name="Olsen J.L."/>
            <person name="Rouze P."/>
            <person name="Verhelst B."/>
            <person name="Lin Y.-C."/>
            <person name="Bayer T."/>
            <person name="Collen J."/>
            <person name="Dattolo E."/>
            <person name="De Paoli E."/>
            <person name="Dittami S."/>
            <person name="Maumus F."/>
            <person name="Michel G."/>
            <person name="Kersting A."/>
            <person name="Lauritano C."/>
            <person name="Lohaus R."/>
            <person name="Toepel M."/>
            <person name="Tonon T."/>
            <person name="Vanneste K."/>
            <person name="Amirebrahimi M."/>
            <person name="Brakel J."/>
            <person name="Bostroem C."/>
            <person name="Chovatia M."/>
            <person name="Grimwood J."/>
            <person name="Jenkins J.W."/>
            <person name="Jueterbock A."/>
            <person name="Mraz A."/>
            <person name="Stam W.T."/>
            <person name="Tice H."/>
            <person name="Bornberg-Bauer E."/>
            <person name="Green P.J."/>
            <person name="Pearson G.A."/>
            <person name="Procaccini G."/>
            <person name="Duarte C.M."/>
            <person name="Schmutz J."/>
            <person name="Reusch T.B.H."/>
            <person name="Van de Peer Y."/>
        </authorList>
    </citation>
    <scope>NUCLEOTIDE SEQUENCE [LARGE SCALE GENOMIC DNA]</scope>
    <source>
        <strain evidence="3">cv. Finnish</strain>
    </source>
</reference>
<keyword evidence="3" id="KW-1185">Reference proteome</keyword>
<protein>
    <submittedName>
        <fullName evidence="2">Uncharacterized protein</fullName>
    </submittedName>
</protein>
<name>A0A0K9PT34_ZOSMR</name>
<dbReference type="EMBL" id="LFYR01000676">
    <property type="protein sequence ID" value="KMZ71405.1"/>
    <property type="molecule type" value="Genomic_DNA"/>
</dbReference>
<dbReference type="Proteomes" id="UP000036987">
    <property type="component" value="Unassembled WGS sequence"/>
</dbReference>
<evidence type="ECO:0000313" key="3">
    <source>
        <dbReference type="Proteomes" id="UP000036987"/>
    </source>
</evidence>
<dbReference type="AlphaFoldDB" id="A0A0K9PT34"/>
<feature type="compositionally biased region" description="Basic and acidic residues" evidence="1">
    <location>
        <begin position="15"/>
        <end position="29"/>
    </location>
</feature>
<comment type="caution">
    <text evidence="2">The sequence shown here is derived from an EMBL/GenBank/DDBJ whole genome shotgun (WGS) entry which is preliminary data.</text>
</comment>
<proteinExistence type="predicted"/>
<organism evidence="2 3">
    <name type="scientific">Zostera marina</name>
    <name type="common">Eelgrass</name>
    <dbReference type="NCBI Taxonomy" id="29655"/>
    <lineage>
        <taxon>Eukaryota</taxon>
        <taxon>Viridiplantae</taxon>
        <taxon>Streptophyta</taxon>
        <taxon>Embryophyta</taxon>
        <taxon>Tracheophyta</taxon>
        <taxon>Spermatophyta</taxon>
        <taxon>Magnoliopsida</taxon>
        <taxon>Liliopsida</taxon>
        <taxon>Zosteraceae</taxon>
        <taxon>Zostera</taxon>
    </lineage>
</organism>
<evidence type="ECO:0000256" key="1">
    <source>
        <dbReference type="SAM" id="MobiDB-lite"/>
    </source>
</evidence>
<accession>A0A0K9PT34</accession>
<gene>
    <name evidence="2" type="ORF">ZOSMA_181G00400</name>
</gene>
<evidence type="ECO:0000313" key="2">
    <source>
        <dbReference type="EMBL" id="KMZ71405.1"/>
    </source>
</evidence>